<proteinExistence type="predicted"/>
<name>E1A2M0_9CAUD</name>
<dbReference type="GeneID" id="9861530"/>
<dbReference type="KEGG" id="vg:9861530"/>
<dbReference type="EMBL" id="HM452126">
    <property type="protein sequence ID" value="ADM79966.1"/>
    <property type="molecule type" value="Genomic_DNA"/>
</dbReference>
<dbReference type="RefSeq" id="YP_003969412.1">
    <property type="nucleotide sequence ID" value="NC_014636.1"/>
</dbReference>
<dbReference type="Proteomes" id="UP000002236">
    <property type="component" value="Segment"/>
</dbReference>
<accession>E1A2M0</accession>
<protein>
    <submittedName>
        <fullName evidence="1">Uncharacterized protein</fullName>
    </submittedName>
</protein>
<evidence type="ECO:0000313" key="2">
    <source>
        <dbReference type="Proteomes" id="UP000002236"/>
    </source>
</evidence>
<evidence type="ECO:0000313" key="1">
    <source>
        <dbReference type="EMBL" id="ADM79966.1"/>
    </source>
</evidence>
<dbReference type="OrthoDB" id="24285at10239"/>
<sequence>MSIFSFWQAAQRRVREFAGDAELTIGPRPLTAIVEQLEQTVTELKERQADDIAQVEQLDKDIAVIQKRQANKRQDAERAGRIAQKFEELLK</sequence>
<organism evidence="1 2">
    <name type="scientific">Aeromonas phage phiAS5</name>
    <dbReference type="NCBI Taxonomy" id="879630"/>
    <lineage>
        <taxon>Viruses</taxon>
        <taxon>Duplodnaviria</taxon>
        <taxon>Heunggongvirae</taxon>
        <taxon>Uroviricota</taxon>
        <taxon>Caudoviricetes</taxon>
        <taxon>Pantevenvirales</taxon>
        <taxon>Straboviridae</taxon>
        <taxon>Chrysonvirus</taxon>
        <taxon>Chrysonvirus as5</taxon>
    </lineage>
</organism>
<reference evidence="1 2" key="1">
    <citation type="journal article" date="2012" name="Vet. Microbiol.">
        <title>Complete genome sequence and characterization of a broad-host range T4-like bacteriophage phiAS5 infecting Aeromonas salmonicida subsp. salmonicida.</title>
        <authorList>
            <person name="Kim J.H."/>
            <person name="Son J.S."/>
            <person name="Choi Y.J."/>
            <person name="Choresca C.H.Jr."/>
            <person name="Shin S.P."/>
            <person name="Han J.E."/>
            <person name="Jun J.W."/>
            <person name="Park S.C."/>
        </authorList>
    </citation>
    <scope>NUCLEOTIDE SEQUENCE [LARGE SCALE GENOMIC DNA]</scope>
</reference>
<gene>
    <name evidence="1" type="ORF">phiAS5_ORF0123</name>
</gene>
<keyword evidence="2" id="KW-1185">Reference proteome</keyword>